<dbReference type="RefSeq" id="WP_073318068.1">
    <property type="nucleotide sequence ID" value="NZ_FQYP01000007.1"/>
</dbReference>
<sequence length="276" mass="32361">MSKDKKQQQKEGQEEKEKNKRISFEEAIDAMPQEAQLALRLIMDALKLSFQIIKSPHTAWKFYKKHSSKDDTSEEIESEVELASVIAQIEKNIIAFVEKHPDPSKAKLDEVLEASFKDIPEHLQPVVQMTTENVMHRLEAEKKEKAVKIQEQNQKEPLKEKHQKEDANQKKVENIVQKPDPNKEVEKQKNVKQQPEILPNSLKAKGKNKKRSHSVIENKKEKQEKSRQYEPRMRAAFCQPLNQKSSPIRDKYKQKSKQKNNRKLDQPKKINRRFSV</sequence>
<feature type="compositionally biased region" description="Basic residues" evidence="1">
    <location>
        <begin position="204"/>
        <end position="213"/>
    </location>
</feature>
<gene>
    <name evidence="2" type="ORF">SAMN04488508_107151</name>
</gene>
<evidence type="ECO:0000313" key="3">
    <source>
        <dbReference type="Proteomes" id="UP000184432"/>
    </source>
</evidence>
<organism evidence="2 3">
    <name type="scientific">Aquimarina spongiae</name>
    <dbReference type="NCBI Taxonomy" id="570521"/>
    <lineage>
        <taxon>Bacteria</taxon>
        <taxon>Pseudomonadati</taxon>
        <taxon>Bacteroidota</taxon>
        <taxon>Flavobacteriia</taxon>
        <taxon>Flavobacteriales</taxon>
        <taxon>Flavobacteriaceae</taxon>
        <taxon>Aquimarina</taxon>
    </lineage>
</organism>
<feature type="compositionally biased region" description="Basic and acidic residues" evidence="1">
    <location>
        <begin position="214"/>
        <end position="233"/>
    </location>
</feature>
<accession>A0A1M6I6R4</accession>
<feature type="compositionally biased region" description="Basic and acidic residues" evidence="1">
    <location>
        <begin position="180"/>
        <end position="189"/>
    </location>
</feature>
<feature type="compositionally biased region" description="Basic and acidic residues" evidence="1">
    <location>
        <begin position="145"/>
        <end position="173"/>
    </location>
</feature>
<dbReference type="Proteomes" id="UP000184432">
    <property type="component" value="Unassembled WGS sequence"/>
</dbReference>
<name>A0A1M6I6R4_9FLAO</name>
<evidence type="ECO:0000256" key="1">
    <source>
        <dbReference type="SAM" id="MobiDB-lite"/>
    </source>
</evidence>
<keyword evidence="3" id="KW-1185">Reference proteome</keyword>
<dbReference type="AlphaFoldDB" id="A0A1M6I6R4"/>
<evidence type="ECO:0000313" key="2">
    <source>
        <dbReference type="EMBL" id="SHJ30118.1"/>
    </source>
</evidence>
<feature type="region of interest" description="Disordered" evidence="1">
    <location>
        <begin position="145"/>
        <end position="276"/>
    </location>
</feature>
<feature type="region of interest" description="Disordered" evidence="1">
    <location>
        <begin position="1"/>
        <end position="24"/>
    </location>
</feature>
<dbReference type="EMBL" id="FQYP01000007">
    <property type="protein sequence ID" value="SHJ30118.1"/>
    <property type="molecule type" value="Genomic_DNA"/>
</dbReference>
<proteinExistence type="predicted"/>
<protein>
    <submittedName>
        <fullName evidence="2">Uncharacterized protein</fullName>
    </submittedName>
</protein>
<reference evidence="3" key="1">
    <citation type="submission" date="2016-11" db="EMBL/GenBank/DDBJ databases">
        <authorList>
            <person name="Varghese N."/>
            <person name="Submissions S."/>
        </authorList>
    </citation>
    <scope>NUCLEOTIDE SEQUENCE [LARGE SCALE GENOMIC DNA]</scope>
    <source>
        <strain evidence="3">DSM 22623</strain>
    </source>
</reference>